<feature type="binding site" evidence="14 15">
    <location>
        <position position="98"/>
    </location>
    <ligand>
        <name>a divalent metal cation</name>
        <dbReference type="ChEBI" id="CHEBI:60240"/>
    </ligand>
</feature>
<comment type="subcellular location">
    <subcellularLocation>
        <location evidence="4 14">Cytoplasm</location>
    </subcellularLocation>
</comment>
<evidence type="ECO:0000256" key="2">
    <source>
        <dbReference type="ARBA" id="ARBA00001946"/>
    </source>
</evidence>
<reference evidence="17 18" key="1">
    <citation type="submission" date="2023-07" db="EMBL/GenBank/DDBJ databases">
        <title>Genomic Encyclopedia of Type Strains, Phase IV (KMG-IV): sequencing the most valuable type-strain genomes for metagenomic binning, comparative biology and taxonomic classification.</title>
        <authorList>
            <person name="Goeker M."/>
        </authorList>
    </citation>
    <scope>NUCLEOTIDE SEQUENCE [LARGE SCALE GENOMIC DNA]</scope>
    <source>
        <strain evidence="17 18">DSM 19092</strain>
    </source>
</reference>
<keyword evidence="13 14" id="KW-0460">Magnesium</keyword>
<evidence type="ECO:0000256" key="14">
    <source>
        <dbReference type="HAMAP-Rule" id="MF_00053"/>
    </source>
</evidence>
<proteinExistence type="inferred from homology"/>
<evidence type="ECO:0000256" key="15">
    <source>
        <dbReference type="PROSITE-ProRule" id="PRU01319"/>
    </source>
</evidence>
<comment type="catalytic activity">
    <reaction evidence="1 14 15">
        <text>Endonucleolytic cleavage to 5'-phosphomonoester.</text>
        <dbReference type="EC" id="3.1.26.4"/>
    </reaction>
</comment>
<evidence type="ECO:0000256" key="11">
    <source>
        <dbReference type="ARBA" id="ARBA00022759"/>
    </source>
</evidence>
<dbReference type="PANTHER" id="PTHR10954:SF23">
    <property type="entry name" value="RIBONUCLEASE"/>
    <property type="match status" value="1"/>
</dbReference>
<keyword evidence="11 14" id="KW-0255">Endonuclease</keyword>
<sequence>MANKVVTLNETDLIKLKEYYSPYLVDSYPQGALFAIRVEGCTITAYRSGKVLFQGKKSETEAEKWIQFHIAETKPMIKKTRYSPPERISTMSVIGSDEVGTGDYFGPITVAAVYVAKEKISTLQSLGVKDSKKLSDNQIIALAGKLIQTVPYSLLILKNEKYNELQQSGMSQGKMKAMLHNQAIDHVCKKIAPKEPEAILIDQFVEPSIYFRHNLNKDIPFQDRTFFSTKAESIHVSVAIASIISRYAFLKEIEKLSEMAGFPLPKGAGKIVDEACAKLIEIKGKEALSTFTKRHFANTKKALSIYEK</sequence>
<feature type="domain" description="RNase H type-2" evidence="16">
    <location>
        <begin position="91"/>
        <end position="308"/>
    </location>
</feature>
<dbReference type="InterPro" id="IPR004641">
    <property type="entry name" value="RNase_HIII"/>
</dbReference>
<dbReference type="InterPro" id="IPR001352">
    <property type="entry name" value="RNase_HII/HIII"/>
</dbReference>
<dbReference type="Gene3D" id="3.30.420.10">
    <property type="entry name" value="Ribonuclease H-like superfamily/Ribonuclease H"/>
    <property type="match status" value="1"/>
</dbReference>
<comment type="cofactor">
    <cofactor evidence="14 15">
        <name>Mn(2+)</name>
        <dbReference type="ChEBI" id="CHEBI:29035"/>
    </cofactor>
    <cofactor evidence="14 15">
        <name>Mg(2+)</name>
        <dbReference type="ChEBI" id="CHEBI:18420"/>
    </cofactor>
    <text evidence="14 15">Manganese or magnesium. Binds 1 divalent metal ion per monomer in the absence of substrate. May bind a second metal ion after substrate binding.</text>
</comment>
<evidence type="ECO:0000256" key="5">
    <source>
        <dbReference type="ARBA" id="ARBA00008378"/>
    </source>
</evidence>
<dbReference type="InterPro" id="IPR012295">
    <property type="entry name" value="TBP_dom_sf"/>
</dbReference>
<dbReference type="PROSITE" id="PS51975">
    <property type="entry name" value="RNASE_H_2"/>
    <property type="match status" value="1"/>
</dbReference>
<name>A0ABT9VJI4_9BACI</name>
<dbReference type="EC" id="3.1.26.4" evidence="6 14"/>
<accession>A0ABT9VJI4</accession>
<dbReference type="InterPro" id="IPR024568">
    <property type="entry name" value="RNase_HIII_N"/>
</dbReference>
<keyword evidence="12 14" id="KW-0378">Hydrolase</keyword>
<dbReference type="CDD" id="cd06590">
    <property type="entry name" value="RNase_HII_bacteria_HIII_like"/>
    <property type="match status" value="1"/>
</dbReference>
<comment type="cofactor">
    <cofactor evidence="2">
        <name>Mg(2+)</name>
        <dbReference type="ChEBI" id="CHEBI:18420"/>
    </cofactor>
</comment>
<comment type="function">
    <text evidence="3 14">Endonuclease that specifically degrades the RNA of RNA-DNA hybrids.</text>
</comment>
<dbReference type="EMBL" id="JAUSTR010000001">
    <property type="protein sequence ID" value="MDQ0161122.1"/>
    <property type="molecule type" value="Genomic_DNA"/>
</dbReference>
<evidence type="ECO:0000256" key="1">
    <source>
        <dbReference type="ARBA" id="ARBA00000077"/>
    </source>
</evidence>
<dbReference type="InterPro" id="IPR012337">
    <property type="entry name" value="RNaseH-like_sf"/>
</dbReference>
<evidence type="ECO:0000256" key="4">
    <source>
        <dbReference type="ARBA" id="ARBA00004496"/>
    </source>
</evidence>
<keyword evidence="18" id="KW-1185">Reference proteome</keyword>
<dbReference type="Pfam" id="PF01351">
    <property type="entry name" value="RNase_HII"/>
    <property type="match status" value="1"/>
</dbReference>
<feature type="binding site" evidence="14 15">
    <location>
        <position position="97"/>
    </location>
    <ligand>
        <name>a divalent metal cation</name>
        <dbReference type="ChEBI" id="CHEBI:60240"/>
    </ligand>
</feature>
<keyword evidence="10 14" id="KW-0479">Metal-binding</keyword>
<dbReference type="GO" id="GO:0004523">
    <property type="term" value="F:RNA-DNA hybrid ribonuclease activity"/>
    <property type="evidence" value="ECO:0007669"/>
    <property type="project" value="UniProtKB-EC"/>
</dbReference>
<gene>
    <name evidence="14" type="primary">rnhC</name>
    <name evidence="17" type="ORF">J2S06_000192</name>
</gene>
<dbReference type="PIRSF" id="PIRSF037748">
    <property type="entry name" value="RnhC"/>
    <property type="match status" value="1"/>
</dbReference>
<evidence type="ECO:0000256" key="10">
    <source>
        <dbReference type="ARBA" id="ARBA00022723"/>
    </source>
</evidence>
<evidence type="ECO:0000256" key="13">
    <source>
        <dbReference type="ARBA" id="ARBA00022842"/>
    </source>
</evidence>
<dbReference type="CDD" id="cd14796">
    <property type="entry name" value="RNAse_HIII_N"/>
    <property type="match status" value="1"/>
</dbReference>
<evidence type="ECO:0000259" key="16">
    <source>
        <dbReference type="PROSITE" id="PS51975"/>
    </source>
</evidence>
<dbReference type="HAMAP" id="MF_00053">
    <property type="entry name" value="RNase_HIII"/>
    <property type="match status" value="1"/>
</dbReference>
<dbReference type="Gene3D" id="3.30.310.10">
    <property type="entry name" value="TATA-Binding Protein"/>
    <property type="match status" value="1"/>
</dbReference>
<keyword evidence="8 14" id="KW-0963">Cytoplasm</keyword>
<comment type="caution">
    <text evidence="17">The sequence shown here is derived from an EMBL/GenBank/DDBJ whole genome shotgun (WGS) entry which is preliminary data.</text>
</comment>
<evidence type="ECO:0000256" key="8">
    <source>
        <dbReference type="ARBA" id="ARBA00022490"/>
    </source>
</evidence>
<comment type="similarity">
    <text evidence="5 14">Belongs to the RNase HII family. RnhC subfamily.</text>
</comment>
<evidence type="ECO:0000256" key="6">
    <source>
        <dbReference type="ARBA" id="ARBA00012180"/>
    </source>
</evidence>
<evidence type="ECO:0000313" key="17">
    <source>
        <dbReference type="EMBL" id="MDQ0161122.1"/>
    </source>
</evidence>
<dbReference type="SUPFAM" id="SSF53098">
    <property type="entry name" value="Ribonuclease H-like"/>
    <property type="match status" value="1"/>
</dbReference>
<dbReference type="Pfam" id="PF11858">
    <property type="entry name" value="DUF3378"/>
    <property type="match status" value="1"/>
</dbReference>
<dbReference type="InterPro" id="IPR024567">
    <property type="entry name" value="RNase_HII/HIII_dom"/>
</dbReference>
<evidence type="ECO:0000256" key="3">
    <source>
        <dbReference type="ARBA" id="ARBA00004065"/>
    </source>
</evidence>
<evidence type="ECO:0000313" key="18">
    <source>
        <dbReference type="Proteomes" id="UP001225646"/>
    </source>
</evidence>
<keyword evidence="9 14" id="KW-0540">Nuclease</keyword>
<protein>
    <recommendedName>
        <fullName evidence="7 14">Ribonuclease HIII</fullName>
        <shortName evidence="14">RNase HIII</shortName>
        <ecNumber evidence="6 14">3.1.26.4</ecNumber>
    </recommendedName>
</protein>
<dbReference type="RefSeq" id="WP_419151007.1">
    <property type="nucleotide sequence ID" value="NZ_JAUSTR010000001.1"/>
</dbReference>
<organism evidence="17 18">
    <name type="scientific">Aeribacillus alveayuensis</name>
    <dbReference type="NCBI Taxonomy" id="279215"/>
    <lineage>
        <taxon>Bacteria</taxon>
        <taxon>Bacillati</taxon>
        <taxon>Bacillota</taxon>
        <taxon>Bacilli</taxon>
        <taxon>Bacillales</taxon>
        <taxon>Bacillaceae</taxon>
        <taxon>Aeribacillus</taxon>
    </lineage>
</organism>
<dbReference type="InterPro" id="IPR036397">
    <property type="entry name" value="RNaseH_sf"/>
</dbReference>
<dbReference type="NCBIfam" id="TIGR00716">
    <property type="entry name" value="rnhC"/>
    <property type="match status" value="1"/>
</dbReference>
<dbReference type="Proteomes" id="UP001225646">
    <property type="component" value="Unassembled WGS sequence"/>
</dbReference>
<dbReference type="PANTHER" id="PTHR10954">
    <property type="entry name" value="RIBONUCLEASE H2 SUBUNIT A"/>
    <property type="match status" value="1"/>
</dbReference>
<evidence type="ECO:0000256" key="7">
    <source>
        <dbReference type="ARBA" id="ARBA00021407"/>
    </source>
</evidence>
<evidence type="ECO:0000256" key="9">
    <source>
        <dbReference type="ARBA" id="ARBA00022722"/>
    </source>
</evidence>
<feature type="binding site" evidence="14 15">
    <location>
        <position position="202"/>
    </location>
    <ligand>
        <name>a divalent metal cation</name>
        <dbReference type="ChEBI" id="CHEBI:60240"/>
    </ligand>
</feature>
<evidence type="ECO:0000256" key="12">
    <source>
        <dbReference type="ARBA" id="ARBA00022801"/>
    </source>
</evidence>